<reference evidence="4" key="1">
    <citation type="submission" date="2021-06" db="EMBL/GenBank/DDBJ databases">
        <authorList>
            <person name="Kallberg Y."/>
            <person name="Tangrot J."/>
            <person name="Rosling A."/>
        </authorList>
    </citation>
    <scope>NUCLEOTIDE SEQUENCE</scope>
    <source>
        <strain evidence="4">IA702</strain>
    </source>
</reference>
<dbReference type="GO" id="GO:0030276">
    <property type="term" value="F:clathrin binding"/>
    <property type="evidence" value="ECO:0007669"/>
    <property type="project" value="TreeGrafter"/>
</dbReference>
<feature type="coiled-coil region" evidence="1">
    <location>
        <begin position="140"/>
        <end position="167"/>
    </location>
</feature>
<evidence type="ECO:0000256" key="2">
    <source>
        <dbReference type="SAM" id="MobiDB-lite"/>
    </source>
</evidence>
<keyword evidence="5" id="KW-1185">Reference proteome</keyword>
<dbReference type="AlphaFoldDB" id="A0A9N8VRH1"/>
<dbReference type="CDD" id="cd16992">
    <property type="entry name" value="ENTH_Ent3"/>
    <property type="match status" value="1"/>
</dbReference>
<dbReference type="GO" id="GO:0005886">
    <property type="term" value="C:plasma membrane"/>
    <property type="evidence" value="ECO:0007669"/>
    <property type="project" value="TreeGrafter"/>
</dbReference>
<feature type="domain" description="ENTH" evidence="3">
    <location>
        <begin position="21"/>
        <end position="154"/>
    </location>
</feature>
<dbReference type="PANTHER" id="PTHR12276">
    <property type="entry name" value="EPSIN/ENT-RELATED"/>
    <property type="match status" value="1"/>
</dbReference>
<organism evidence="4 5">
    <name type="scientific">Paraglomus occultum</name>
    <dbReference type="NCBI Taxonomy" id="144539"/>
    <lineage>
        <taxon>Eukaryota</taxon>
        <taxon>Fungi</taxon>
        <taxon>Fungi incertae sedis</taxon>
        <taxon>Mucoromycota</taxon>
        <taxon>Glomeromycotina</taxon>
        <taxon>Glomeromycetes</taxon>
        <taxon>Paraglomerales</taxon>
        <taxon>Paraglomeraceae</taxon>
        <taxon>Paraglomus</taxon>
    </lineage>
</organism>
<dbReference type="Pfam" id="PF01417">
    <property type="entry name" value="ENTH"/>
    <property type="match status" value="1"/>
</dbReference>
<dbReference type="GO" id="GO:0005829">
    <property type="term" value="C:cytosol"/>
    <property type="evidence" value="ECO:0007669"/>
    <property type="project" value="GOC"/>
</dbReference>
<protein>
    <submittedName>
        <fullName evidence="4">2185_t:CDS:1</fullName>
    </submittedName>
</protein>
<feature type="region of interest" description="Disordered" evidence="2">
    <location>
        <begin position="189"/>
        <end position="291"/>
    </location>
</feature>
<dbReference type="EMBL" id="CAJVPJ010000033">
    <property type="protein sequence ID" value="CAG8461807.1"/>
    <property type="molecule type" value="Genomic_DNA"/>
</dbReference>
<accession>A0A9N8VRH1</accession>
<evidence type="ECO:0000259" key="3">
    <source>
        <dbReference type="PROSITE" id="PS50942"/>
    </source>
</evidence>
<keyword evidence="1" id="KW-0175">Coiled coil</keyword>
<comment type="caution">
    <text evidence="4">The sequence shown here is derived from an EMBL/GenBank/DDBJ whole genome shotgun (WGS) entry which is preliminary data.</text>
</comment>
<dbReference type="Proteomes" id="UP000789572">
    <property type="component" value="Unassembled WGS sequence"/>
</dbReference>
<feature type="compositionally biased region" description="Basic and acidic residues" evidence="2">
    <location>
        <begin position="266"/>
        <end position="277"/>
    </location>
</feature>
<dbReference type="FunFam" id="1.25.40.90:FF:000006">
    <property type="entry name" value="Clathrin interactor 1"/>
    <property type="match status" value="1"/>
</dbReference>
<dbReference type="GO" id="GO:0006897">
    <property type="term" value="P:endocytosis"/>
    <property type="evidence" value="ECO:0007669"/>
    <property type="project" value="TreeGrafter"/>
</dbReference>
<evidence type="ECO:0000313" key="5">
    <source>
        <dbReference type="Proteomes" id="UP000789572"/>
    </source>
</evidence>
<name>A0A9N8VRH1_9GLOM</name>
<dbReference type="SUPFAM" id="SSF48464">
    <property type="entry name" value="ENTH/VHS domain"/>
    <property type="match status" value="1"/>
</dbReference>
<gene>
    <name evidence="4" type="ORF">POCULU_LOCUS601</name>
</gene>
<dbReference type="PROSITE" id="PS50942">
    <property type="entry name" value="ENTH"/>
    <property type="match status" value="1"/>
</dbReference>
<feature type="compositionally biased region" description="Low complexity" evidence="2">
    <location>
        <begin position="230"/>
        <end position="253"/>
    </location>
</feature>
<dbReference type="InterPro" id="IPR013809">
    <property type="entry name" value="ENTH"/>
</dbReference>
<dbReference type="GO" id="GO:0030125">
    <property type="term" value="C:clathrin vesicle coat"/>
    <property type="evidence" value="ECO:0007669"/>
    <property type="project" value="TreeGrafter"/>
</dbReference>
<sequence>MDQLTNLTVWDVKDVFNKVKNAVMNYTEMEAKVREATNNEPWGASSTLMLEIAQATYNYQYFNEVMPTIYKRFTEKEARQWRQIYKALVLLEFLVKNGSERVVDDARAHMATIKMMRDFTYIDEKGKDQGINVRNRAKELAELLSDVDRIRAERKKARANRQKYTSVSSDSLGYTGGFSSSSSRYSGYGNDSYSSYNDDRSTSFSRSRYDDYDSPNSNRFSSGSDRRSSRITSTHSRTSSLADTADNDTPATTSSKKVEPILVSFGDKDSVEVKESKNTTGHKPNVSIDDDFDDFQSATTISSTTSTRNGPITPSGGLNNTSVSIGIANNNVTSNTSNNITPVNGAFGTKPLIPVNTSTPYHVTNNLNSSKVGGTQANSSSSSAFPKLKSDDIWVQASDLVSLDSLSLKDTPTTNKSTAPSMNTLAMANANNISLGGTWGAGRGGGLGSGSTMQMNNGAKGKTQSSADPFDLL</sequence>
<feature type="compositionally biased region" description="Polar residues" evidence="2">
    <location>
        <begin position="451"/>
        <end position="467"/>
    </location>
</feature>
<dbReference type="GO" id="GO:0006895">
    <property type="term" value="P:Golgi to endosome transport"/>
    <property type="evidence" value="ECO:0007669"/>
    <property type="project" value="TreeGrafter"/>
</dbReference>
<dbReference type="Gene3D" id="1.25.40.90">
    <property type="match status" value="1"/>
</dbReference>
<dbReference type="GO" id="GO:0005543">
    <property type="term" value="F:phospholipid binding"/>
    <property type="evidence" value="ECO:0007669"/>
    <property type="project" value="TreeGrafter"/>
</dbReference>
<feature type="region of interest" description="Disordered" evidence="2">
    <location>
        <begin position="445"/>
        <end position="473"/>
    </location>
</feature>
<dbReference type="SMART" id="SM00273">
    <property type="entry name" value="ENTH"/>
    <property type="match status" value="1"/>
</dbReference>
<proteinExistence type="predicted"/>
<dbReference type="OrthoDB" id="4033880at2759"/>
<evidence type="ECO:0000256" key="1">
    <source>
        <dbReference type="SAM" id="Coils"/>
    </source>
</evidence>
<dbReference type="PANTHER" id="PTHR12276:SF45">
    <property type="entry name" value="CLATHRIN INTERACTOR 1"/>
    <property type="match status" value="1"/>
</dbReference>
<dbReference type="InterPro" id="IPR008942">
    <property type="entry name" value="ENTH_VHS"/>
</dbReference>
<dbReference type="GO" id="GO:0005768">
    <property type="term" value="C:endosome"/>
    <property type="evidence" value="ECO:0007669"/>
    <property type="project" value="TreeGrafter"/>
</dbReference>
<evidence type="ECO:0000313" key="4">
    <source>
        <dbReference type="EMBL" id="CAG8461807.1"/>
    </source>
</evidence>
<feature type="compositionally biased region" description="Basic and acidic residues" evidence="2">
    <location>
        <begin position="197"/>
        <end position="211"/>
    </location>
</feature>